<sequence length="58" mass="6665">MLFVDPQIVPYTVLPQLLPLLEIFRITLYAALHVAMLDNRRPGCKRQLGVAQALFPFR</sequence>
<dbReference type="EMBL" id="CP110427">
    <property type="protein sequence ID" value="WAQ86405.1"/>
    <property type="molecule type" value="Genomic_DNA"/>
</dbReference>
<proteinExistence type="predicted"/>
<protein>
    <submittedName>
        <fullName evidence="2">Uncharacterized protein</fullName>
    </submittedName>
</protein>
<dbReference type="GeneID" id="77811601"/>
<keyword evidence="1" id="KW-0472">Membrane</keyword>
<accession>A0ABY7CRK0</accession>
<evidence type="ECO:0000313" key="3">
    <source>
        <dbReference type="Proteomes" id="UP001164743"/>
    </source>
</evidence>
<dbReference type="Proteomes" id="UP001164743">
    <property type="component" value="Chromosome 7A"/>
</dbReference>
<dbReference type="RefSeq" id="XP_053021960.1">
    <property type="nucleotide sequence ID" value="XM_053170706.1"/>
</dbReference>
<keyword evidence="1" id="KW-1133">Transmembrane helix</keyword>
<keyword evidence="1" id="KW-0812">Transmembrane</keyword>
<name>A0ABY7CRK0_9BASI</name>
<keyword evidence="3" id="KW-1185">Reference proteome</keyword>
<feature type="transmembrane region" description="Helical" evidence="1">
    <location>
        <begin position="20"/>
        <end position="37"/>
    </location>
</feature>
<gene>
    <name evidence="2" type="ORF">PtA15_7A131</name>
</gene>
<organism evidence="2 3">
    <name type="scientific">Puccinia triticina</name>
    <dbReference type="NCBI Taxonomy" id="208348"/>
    <lineage>
        <taxon>Eukaryota</taxon>
        <taxon>Fungi</taxon>
        <taxon>Dikarya</taxon>
        <taxon>Basidiomycota</taxon>
        <taxon>Pucciniomycotina</taxon>
        <taxon>Pucciniomycetes</taxon>
        <taxon>Pucciniales</taxon>
        <taxon>Pucciniaceae</taxon>
        <taxon>Puccinia</taxon>
    </lineage>
</organism>
<evidence type="ECO:0000256" key="1">
    <source>
        <dbReference type="SAM" id="Phobius"/>
    </source>
</evidence>
<evidence type="ECO:0000313" key="2">
    <source>
        <dbReference type="EMBL" id="WAQ86405.1"/>
    </source>
</evidence>
<reference evidence="2" key="1">
    <citation type="submission" date="2022-10" db="EMBL/GenBank/DDBJ databases">
        <title>Puccinia triticina Genome sequencing and assembly.</title>
        <authorList>
            <person name="Li C."/>
        </authorList>
    </citation>
    <scope>NUCLEOTIDE SEQUENCE</scope>
    <source>
        <strain evidence="2">Pt15</strain>
    </source>
</reference>